<keyword evidence="2" id="KW-1185">Reference proteome</keyword>
<dbReference type="Proteomes" id="UP000314294">
    <property type="component" value="Unassembled WGS sequence"/>
</dbReference>
<accession>A0A4Z2HJH1</accession>
<comment type="caution">
    <text evidence="1">The sequence shown here is derived from an EMBL/GenBank/DDBJ whole genome shotgun (WGS) entry which is preliminary data.</text>
</comment>
<gene>
    <name evidence="1" type="ORF">EYF80_024751</name>
</gene>
<organism evidence="1 2">
    <name type="scientific">Liparis tanakae</name>
    <name type="common">Tanaka's snailfish</name>
    <dbReference type="NCBI Taxonomy" id="230148"/>
    <lineage>
        <taxon>Eukaryota</taxon>
        <taxon>Metazoa</taxon>
        <taxon>Chordata</taxon>
        <taxon>Craniata</taxon>
        <taxon>Vertebrata</taxon>
        <taxon>Euteleostomi</taxon>
        <taxon>Actinopterygii</taxon>
        <taxon>Neopterygii</taxon>
        <taxon>Teleostei</taxon>
        <taxon>Neoteleostei</taxon>
        <taxon>Acanthomorphata</taxon>
        <taxon>Eupercaria</taxon>
        <taxon>Perciformes</taxon>
        <taxon>Cottioidei</taxon>
        <taxon>Cottales</taxon>
        <taxon>Liparidae</taxon>
        <taxon>Liparis</taxon>
    </lineage>
</organism>
<sequence length="87" mass="9484">MQVSGDNECLQYIKGFTPVVDLPTLPSFPEKDDGGSLHSSGDRCSVAEGRLLLNRIPLRLTPGKPHPIDGDLWEYSTPDCHIPLTPA</sequence>
<reference evidence="1 2" key="1">
    <citation type="submission" date="2019-03" db="EMBL/GenBank/DDBJ databases">
        <title>First draft genome of Liparis tanakae, snailfish: a comprehensive survey of snailfish specific genes.</title>
        <authorList>
            <person name="Kim W."/>
            <person name="Song I."/>
            <person name="Jeong J.-H."/>
            <person name="Kim D."/>
            <person name="Kim S."/>
            <person name="Ryu S."/>
            <person name="Song J.Y."/>
            <person name="Lee S.K."/>
        </authorList>
    </citation>
    <scope>NUCLEOTIDE SEQUENCE [LARGE SCALE GENOMIC DNA]</scope>
    <source>
        <tissue evidence="1">Muscle</tissue>
    </source>
</reference>
<proteinExistence type="predicted"/>
<evidence type="ECO:0000313" key="2">
    <source>
        <dbReference type="Proteomes" id="UP000314294"/>
    </source>
</evidence>
<protein>
    <submittedName>
        <fullName evidence="1">Uncharacterized protein</fullName>
    </submittedName>
</protein>
<evidence type="ECO:0000313" key="1">
    <source>
        <dbReference type="EMBL" id="TNN65012.1"/>
    </source>
</evidence>
<name>A0A4Z2HJH1_9TELE</name>
<dbReference type="AlphaFoldDB" id="A0A4Z2HJH1"/>
<dbReference type="EMBL" id="SRLO01000242">
    <property type="protein sequence ID" value="TNN65012.1"/>
    <property type="molecule type" value="Genomic_DNA"/>
</dbReference>